<evidence type="ECO:0000256" key="1">
    <source>
        <dbReference type="SAM" id="SignalP"/>
    </source>
</evidence>
<accession>A0A6B0TS11</accession>
<name>A0A6B0TS11_IXORI</name>
<dbReference type="EMBL" id="GIFC01000579">
    <property type="protein sequence ID" value="MXU82662.1"/>
    <property type="molecule type" value="Transcribed_RNA"/>
</dbReference>
<organism evidence="2">
    <name type="scientific">Ixodes ricinus</name>
    <name type="common">Common tick</name>
    <name type="synonym">Acarus ricinus</name>
    <dbReference type="NCBI Taxonomy" id="34613"/>
    <lineage>
        <taxon>Eukaryota</taxon>
        <taxon>Metazoa</taxon>
        <taxon>Ecdysozoa</taxon>
        <taxon>Arthropoda</taxon>
        <taxon>Chelicerata</taxon>
        <taxon>Arachnida</taxon>
        <taxon>Acari</taxon>
        <taxon>Parasitiformes</taxon>
        <taxon>Ixodida</taxon>
        <taxon>Ixodoidea</taxon>
        <taxon>Ixodidae</taxon>
        <taxon>Ixodinae</taxon>
        <taxon>Ixodes</taxon>
    </lineage>
</organism>
<feature type="signal peptide" evidence="1">
    <location>
        <begin position="1"/>
        <end position="18"/>
    </location>
</feature>
<proteinExistence type="predicted"/>
<evidence type="ECO:0000313" key="2">
    <source>
        <dbReference type="EMBL" id="MXU82662.1"/>
    </source>
</evidence>
<protein>
    <submittedName>
        <fullName evidence="2">Putative secreted protein</fullName>
    </submittedName>
</protein>
<keyword evidence="1" id="KW-0732">Signal</keyword>
<reference evidence="2" key="1">
    <citation type="submission" date="2019-12" db="EMBL/GenBank/DDBJ databases">
        <title>An insight into the sialome of adult female Ixodes ricinus ticks feeding for 6 days.</title>
        <authorList>
            <person name="Perner J."/>
            <person name="Ribeiro J.M.C."/>
        </authorList>
    </citation>
    <scope>NUCLEOTIDE SEQUENCE</scope>
    <source>
        <strain evidence="2">Semi-engorged</strain>
        <tissue evidence="2">Salivary glands</tissue>
    </source>
</reference>
<dbReference type="AlphaFoldDB" id="A0A6B0TS11"/>
<sequence>MEIVFFFFFLCSGTKVLAVSGLVPFRFSCKIIFLTEDILFVFPFCRAGFSKCGTVLFSKMGSPSQVFKQV</sequence>
<feature type="chain" id="PRO_5025561396" evidence="1">
    <location>
        <begin position="19"/>
        <end position="70"/>
    </location>
</feature>